<keyword evidence="3" id="KW-1185">Reference proteome</keyword>
<name>A0A2P7Z221_9PEZI</name>
<organism evidence="2 3">
    <name type="scientific">Elsinoe australis</name>
    <dbReference type="NCBI Taxonomy" id="40998"/>
    <lineage>
        <taxon>Eukaryota</taxon>
        <taxon>Fungi</taxon>
        <taxon>Dikarya</taxon>
        <taxon>Ascomycota</taxon>
        <taxon>Pezizomycotina</taxon>
        <taxon>Dothideomycetes</taxon>
        <taxon>Dothideomycetidae</taxon>
        <taxon>Myriangiales</taxon>
        <taxon>Elsinoaceae</taxon>
        <taxon>Elsinoe</taxon>
    </lineage>
</organism>
<dbReference type="EMBL" id="NHZQ01000335">
    <property type="protein sequence ID" value="PSK42269.1"/>
    <property type="molecule type" value="Genomic_DNA"/>
</dbReference>
<feature type="compositionally biased region" description="Polar residues" evidence="1">
    <location>
        <begin position="64"/>
        <end position="75"/>
    </location>
</feature>
<protein>
    <submittedName>
        <fullName evidence="2">Uncharacterized protein</fullName>
    </submittedName>
</protein>
<dbReference type="Proteomes" id="UP000243723">
    <property type="component" value="Unassembled WGS sequence"/>
</dbReference>
<sequence length="360" mass="40419">MSVITRTSVARSSLHRVVFRFNAFSTSCIQDSRHKAGRAKTPRPAAPSNTPNGEEPTHGPRITWTASDPPSSSRPKATADTKSSPRRSGNRQRDQPSPATKSADVKASGESQRWGNQDQYTVMTRNFLERLSQMERREHKTLLDVLETDEKAVDSLEWSTLIPPTGRAAKAGFVGKRNEVESSFDLASRDFTNNTSMLKLHINDMMEEGPPKWSPGDTPDLGNVSVDEWRRREALAKGRLQEKIRKYRAFVNPASKAVTDYINTINASRQSMSNQKRALNNFEKALQIARAGWEGFDQGQDGRTRTREEVKLTLQGKGRKDAAQAMAMDQMYKYESGESIEEVPEHIMPDTADEFLNSPF</sequence>
<feature type="region of interest" description="Disordered" evidence="1">
    <location>
        <begin position="30"/>
        <end position="118"/>
    </location>
</feature>
<reference evidence="2 3" key="1">
    <citation type="submission" date="2017-05" db="EMBL/GenBank/DDBJ databases">
        <title>Draft genome sequence of Elsinoe australis.</title>
        <authorList>
            <person name="Cheng Q."/>
        </authorList>
    </citation>
    <scope>NUCLEOTIDE SEQUENCE [LARGE SCALE GENOMIC DNA]</scope>
    <source>
        <strain evidence="2 3">NL1</strain>
    </source>
</reference>
<proteinExistence type="predicted"/>
<evidence type="ECO:0000256" key="1">
    <source>
        <dbReference type="SAM" id="MobiDB-lite"/>
    </source>
</evidence>
<accession>A0A2P7Z221</accession>
<feature type="compositionally biased region" description="Polar residues" evidence="1">
    <location>
        <begin position="109"/>
        <end position="118"/>
    </location>
</feature>
<evidence type="ECO:0000313" key="2">
    <source>
        <dbReference type="EMBL" id="PSK42269.1"/>
    </source>
</evidence>
<gene>
    <name evidence="2" type="ORF">B9Z65_4183</name>
</gene>
<evidence type="ECO:0000313" key="3">
    <source>
        <dbReference type="Proteomes" id="UP000243723"/>
    </source>
</evidence>
<comment type="caution">
    <text evidence="2">The sequence shown here is derived from an EMBL/GenBank/DDBJ whole genome shotgun (WGS) entry which is preliminary data.</text>
</comment>
<dbReference type="AlphaFoldDB" id="A0A2P7Z221"/>
<dbReference type="OrthoDB" id="10599764at2759"/>